<dbReference type="Proteomes" id="UP000636709">
    <property type="component" value="Unassembled WGS sequence"/>
</dbReference>
<evidence type="ECO:0000256" key="1">
    <source>
        <dbReference type="SAM" id="MobiDB-lite"/>
    </source>
</evidence>
<dbReference type="EMBL" id="JACEFO010001653">
    <property type="protein sequence ID" value="KAF8725823.1"/>
    <property type="molecule type" value="Genomic_DNA"/>
</dbReference>
<dbReference type="AlphaFoldDB" id="A0A835KDG9"/>
<keyword evidence="3" id="KW-1185">Reference proteome</keyword>
<feature type="region of interest" description="Disordered" evidence="1">
    <location>
        <begin position="129"/>
        <end position="149"/>
    </location>
</feature>
<name>A0A835KDG9_9POAL</name>
<evidence type="ECO:0000313" key="2">
    <source>
        <dbReference type="EMBL" id="KAF8725823.1"/>
    </source>
</evidence>
<gene>
    <name evidence="2" type="ORF">HU200_020384</name>
</gene>
<organism evidence="2 3">
    <name type="scientific">Digitaria exilis</name>
    <dbReference type="NCBI Taxonomy" id="1010633"/>
    <lineage>
        <taxon>Eukaryota</taxon>
        <taxon>Viridiplantae</taxon>
        <taxon>Streptophyta</taxon>
        <taxon>Embryophyta</taxon>
        <taxon>Tracheophyta</taxon>
        <taxon>Spermatophyta</taxon>
        <taxon>Magnoliopsida</taxon>
        <taxon>Liliopsida</taxon>
        <taxon>Poales</taxon>
        <taxon>Poaceae</taxon>
        <taxon>PACMAD clade</taxon>
        <taxon>Panicoideae</taxon>
        <taxon>Panicodae</taxon>
        <taxon>Paniceae</taxon>
        <taxon>Anthephorinae</taxon>
        <taxon>Digitaria</taxon>
    </lineage>
</organism>
<accession>A0A835KDG9</accession>
<evidence type="ECO:0000313" key="3">
    <source>
        <dbReference type="Proteomes" id="UP000636709"/>
    </source>
</evidence>
<feature type="compositionally biased region" description="Basic and acidic residues" evidence="1">
    <location>
        <begin position="129"/>
        <end position="142"/>
    </location>
</feature>
<proteinExistence type="predicted"/>
<protein>
    <submittedName>
        <fullName evidence="2">Uncharacterized protein</fullName>
    </submittedName>
</protein>
<sequence length="215" mass="23544">MATTATRACLLPRYDHRGGPGGSARWEDTVEMVREAKKTVTAEYVRSALGVRRQRRPAGSVFVVSDTRHMGLQSPVRRLRVGRAGVRRPLIAASNGHEEDAAALPIVLPSRPAMERHQVILAVVAVPDGNKKDAPEPRDRTPARPTQLKSTRCNPRWRLSDKTKRFSAAANGRPRRASRSTVDLTYRTIPTTSPSELARNAPAVVTADEGTAVFP</sequence>
<reference evidence="2" key="1">
    <citation type="submission" date="2020-07" db="EMBL/GenBank/DDBJ databases">
        <title>Genome sequence and genetic diversity analysis of an under-domesticated orphan crop, white fonio (Digitaria exilis).</title>
        <authorList>
            <person name="Bennetzen J.L."/>
            <person name="Chen S."/>
            <person name="Ma X."/>
            <person name="Wang X."/>
            <person name="Yssel A.E.J."/>
            <person name="Chaluvadi S.R."/>
            <person name="Johnson M."/>
            <person name="Gangashetty P."/>
            <person name="Hamidou F."/>
            <person name="Sanogo M.D."/>
            <person name="Zwaenepoel A."/>
            <person name="Wallace J."/>
            <person name="Van De Peer Y."/>
            <person name="Van Deynze A."/>
        </authorList>
    </citation>
    <scope>NUCLEOTIDE SEQUENCE</scope>
    <source>
        <tissue evidence="2">Leaves</tissue>
    </source>
</reference>
<comment type="caution">
    <text evidence="2">The sequence shown here is derived from an EMBL/GenBank/DDBJ whole genome shotgun (WGS) entry which is preliminary data.</text>
</comment>